<protein>
    <submittedName>
        <fullName evidence="1">Sialomucin core protein 24</fullName>
    </submittedName>
</protein>
<reference evidence="2" key="1">
    <citation type="submission" date="2012-07" db="EMBL/GenBank/DDBJ databases">
        <title>Genome of the Chinese tree shrew, a rising model animal genetically related to primates.</title>
        <authorList>
            <person name="Zhang G."/>
            <person name="Fan Y."/>
            <person name="Yao Y."/>
            <person name="Huang Z."/>
        </authorList>
    </citation>
    <scope>NUCLEOTIDE SEQUENCE [LARGE SCALE GENOMIC DNA]</scope>
</reference>
<dbReference type="STRING" id="246437.L9KS03"/>
<sequence>MSGLSCACLGRPPAWWCFACCPQNTTAALIMTQLTTSVTTTNITLTLATSLPPVPTPVPESCENRNSCVCCVNTRTVNTTCFAIDRKDKSSYCPNHSTVSGCHVVRVRFLLGANCYPDDIQFYS</sequence>
<dbReference type="EMBL" id="KB320686">
    <property type="protein sequence ID" value="ELW65463.1"/>
    <property type="molecule type" value="Genomic_DNA"/>
</dbReference>
<gene>
    <name evidence="1" type="ORF">TREES_T100009054</name>
</gene>
<dbReference type="AlphaFoldDB" id="L9KS03"/>
<dbReference type="InParanoid" id="L9KS03"/>
<dbReference type="Proteomes" id="UP000011518">
    <property type="component" value="Unassembled WGS sequence"/>
</dbReference>
<keyword evidence="2" id="KW-1185">Reference proteome</keyword>
<name>L9KS03_TUPCH</name>
<evidence type="ECO:0000313" key="1">
    <source>
        <dbReference type="EMBL" id="ELW65463.1"/>
    </source>
</evidence>
<reference evidence="2" key="2">
    <citation type="journal article" date="2013" name="Nat. Commun.">
        <title>Genome of the Chinese tree shrew.</title>
        <authorList>
            <person name="Fan Y."/>
            <person name="Huang Z.Y."/>
            <person name="Cao C.C."/>
            <person name="Chen C.S."/>
            <person name="Chen Y.X."/>
            <person name="Fan D.D."/>
            <person name="He J."/>
            <person name="Hou H.L."/>
            <person name="Hu L."/>
            <person name="Hu X.T."/>
            <person name="Jiang X.T."/>
            <person name="Lai R."/>
            <person name="Lang Y.S."/>
            <person name="Liang B."/>
            <person name="Liao S.G."/>
            <person name="Mu D."/>
            <person name="Ma Y.Y."/>
            <person name="Niu Y.Y."/>
            <person name="Sun X.Q."/>
            <person name="Xia J.Q."/>
            <person name="Xiao J."/>
            <person name="Xiong Z.Q."/>
            <person name="Xu L."/>
            <person name="Yang L."/>
            <person name="Zhang Y."/>
            <person name="Zhao W."/>
            <person name="Zhao X.D."/>
            <person name="Zheng Y.T."/>
            <person name="Zhou J.M."/>
            <person name="Zhu Y.B."/>
            <person name="Zhang G.J."/>
            <person name="Wang J."/>
            <person name="Yao Y.G."/>
        </authorList>
    </citation>
    <scope>NUCLEOTIDE SEQUENCE [LARGE SCALE GENOMIC DNA]</scope>
</reference>
<organism evidence="1 2">
    <name type="scientific">Tupaia chinensis</name>
    <name type="common">Chinese tree shrew</name>
    <name type="synonym">Tupaia belangeri chinensis</name>
    <dbReference type="NCBI Taxonomy" id="246437"/>
    <lineage>
        <taxon>Eukaryota</taxon>
        <taxon>Metazoa</taxon>
        <taxon>Chordata</taxon>
        <taxon>Craniata</taxon>
        <taxon>Vertebrata</taxon>
        <taxon>Euteleostomi</taxon>
        <taxon>Mammalia</taxon>
        <taxon>Eutheria</taxon>
        <taxon>Euarchontoglires</taxon>
        <taxon>Scandentia</taxon>
        <taxon>Tupaiidae</taxon>
        <taxon>Tupaia</taxon>
    </lineage>
</organism>
<evidence type="ECO:0000313" key="2">
    <source>
        <dbReference type="Proteomes" id="UP000011518"/>
    </source>
</evidence>
<proteinExistence type="predicted"/>
<accession>L9KS03</accession>